<comment type="caution">
    <text evidence="4">The sequence shown here is derived from an EMBL/GenBank/DDBJ whole genome shotgun (WGS) entry which is preliminary data.</text>
</comment>
<evidence type="ECO:0000256" key="1">
    <source>
        <dbReference type="ARBA" id="ARBA00008775"/>
    </source>
</evidence>
<dbReference type="RefSeq" id="WP_386417363.1">
    <property type="nucleotide sequence ID" value="NZ_JBHSZO010000037.1"/>
</dbReference>
<feature type="compositionally biased region" description="Pro residues" evidence="2">
    <location>
        <begin position="206"/>
        <end position="223"/>
    </location>
</feature>
<organism evidence="4 5">
    <name type="scientific">Streptomyces polyrhachis</name>
    <dbReference type="NCBI Taxonomy" id="1282885"/>
    <lineage>
        <taxon>Bacteria</taxon>
        <taxon>Bacillati</taxon>
        <taxon>Actinomycetota</taxon>
        <taxon>Actinomycetes</taxon>
        <taxon>Kitasatosporales</taxon>
        <taxon>Streptomycetaceae</taxon>
        <taxon>Streptomyces</taxon>
    </lineage>
</organism>
<dbReference type="Proteomes" id="UP001596413">
    <property type="component" value="Unassembled WGS sequence"/>
</dbReference>
<feature type="compositionally biased region" description="Pro residues" evidence="2">
    <location>
        <begin position="189"/>
        <end position="199"/>
    </location>
</feature>
<dbReference type="CDD" id="cd06974">
    <property type="entry name" value="TerD_like"/>
    <property type="match status" value="1"/>
</dbReference>
<feature type="region of interest" description="Disordered" evidence="2">
    <location>
        <begin position="182"/>
        <end position="245"/>
    </location>
</feature>
<accession>A0ABW2GM77</accession>
<dbReference type="PANTHER" id="PTHR32097:SF4">
    <property type="entry name" value="GENERAL STRESS PROTEIN 16U"/>
    <property type="match status" value="1"/>
</dbReference>
<keyword evidence="5" id="KW-1185">Reference proteome</keyword>
<evidence type="ECO:0000313" key="4">
    <source>
        <dbReference type="EMBL" id="MFC7220590.1"/>
    </source>
</evidence>
<feature type="domain" description="TerD" evidence="3">
    <location>
        <begin position="1"/>
        <end position="174"/>
    </location>
</feature>
<sequence length="245" mass="26001">MTHAMAKGANLTLRAAAVRAVLRWHPGPAVPDVDASVLLLGADGRVRSDDDFVFYNQPRHPSGTVRKLPKQSRTDGLTDSIEVRLESQAADVGRLVLAASSDQGTFDQVSDLRVLLYDAGAPGAEPFAYFDITPETGRETALICGEFYRREGGWRFRALGQGYDSGLVGLATDFGISVDEEAAAAAQEPPAPQPAPQPVPQSAQPHPAPPQQPPPPPSHPAPAPVGYGYPPAFTLPPQGPQFIGR</sequence>
<dbReference type="Pfam" id="PF02342">
    <property type="entry name" value="TerD"/>
    <property type="match status" value="1"/>
</dbReference>
<dbReference type="InterPro" id="IPR051324">
    <property type="entry name" value="Stress/Tellurium_Resist"/>
</dbReference>
<dbReference type="PANTHER" id="PTHR32097">
    <property type="entry name" value="CAMP-BINDING PROTEIN 1-RELATED"/>
    <property type="match status" value="1"/>
</dbReference>
<dbReference type="Gene3D" id="2.60.60.30">
    <property type="entry name" value="sav2460 like domains"/>
    <property type="match status" value="1"/>
</dbReference>
<evidence type="ECO:0000313" key="5">
    <source>
        <dbReference type="Proteomes" id="UP001596413"/>
    </source>
</evidence>
<dbReference type="InterPro" id="IPR003325">
    <property type="entry name" value="TerD"/>
</dbReference>
<reference evidence="5" key="1">
    <citation type="journal article" date="2019" name="Int. J. Syst. Evol. Microbiol.">
        <title>The Global Catalogue of Microorganisms (GCM) 10K type strain sequencing project: providing services to taxonomists for standard genome sequencing and annotation.</title>
        <authorList>
            <consortium name="The Broad Institute Genomics Platform"/>
            <consortium name="The Broad Institute Genome Sequencing Center for Infectious Disease"/>
            <person name="Wu L."/>
            <person name="Ma J."/>
        </authorList>
    </citation>
    <scope>NUCLEOTIDE SEQUENCE [LARGE SCALE GENOMIC DNA]</scope>
    <source>
        <strain evidence="5">CGMCC 1.13681</strain>
    </source>
</reference>
<protein>
    <submittedName>
        <fullName evidence="4">TerD family protein</fullName>
    </submittedName>
</protein>
<proteinExistence type="inferred from homology"/>
<name>A0ABW2GM77_9ACTN</name>
<evidence type="ECO:0000259" key="3">
    <source>
        <dbReference type="Pfam" id="PF02342"/>
    </source>
</evidence>
<comment type="similarity">
    <text evidence="1">Belongs to the CAPAB/TerDEXZ family.</text>
</comment>
<gene>
    <name evidence="4" type="ORF">ACFQLX_20860</name>
</gene>
<dbReference type="EMBL" id="JBHSZO010000037">
    <property type="protein sequence ID" value="MFC7220590.1"/>
    <property type="molecule type" value="Genomic_DNA"/>
</dbReference>
<evidence type="ECO:0000256" key="2">
    <source>
        <dbReference type="SAM" id="MobiDB-lite"/>
    </source>
</evidence>